<feature type="coiled-coil region" evidence="3">
    <location>
        <begin position="44"/>
        <end position="103"/>
    </location>
</feature>
<dbReference type="GO" id="GO:0005737">
    <property type="term" value="C:cytoplasm"/>
    <property type="evidence" value="ECO:0007669"/>
    <property type="project" value="TreeGrafter"/>
</dbReference>
<protein>
    <recommendedName>
        <fullName evidence="4">IF rod domain-containing protein</fullName>
    </recommendedName>
</protein>
<name>A0AAN8Q8I0_9TELE</name>
<evidence type="ECO:0000256" key="2">
    <source>
        <dbReference type="ARBA" id="ARBA00023054"/>
    </source>
</evidence>
<dbReference type="PANTHER" id="PTHR45652:SF11">
    <property type="entry name" value="NOTOCHORD GRANULAR SURFACE"/>
    <property type="match status" value="1"/>
</dbReference>
<evidence type="ECO:0000259" key="4">
    <source>
        <dbReference type="Pfam" id="PF00038"/>
    </source>
</evidence>
<evidence type="ECO:0000313" key="6">
    <source>
        <dbReference type="Proteomes" id="UP001356427"/>
    </source>
</evidence>
<sequence length="116" mass="13868">MDAWYKSKFQDLNDVTTKHVQSVRSVREEIASYKRDSLNLVRELESMKTRNESLKVQIRDAVERHKKEQETLLERIEGLKLELKVMKEKIALLLREYQELLNVKMAWRLRSPPTGR</sequence>
<dbReference type="Gene3D" id="1.20.5.170">
    <property type="match status" value="1"/>
</dbReference>
<keyword evidence="2 3" id="KW-0175">Coiled coil</keyword>
<keyword evidence="6" id="KW-1185">Reference proteome</keyword>
<accession>A0AAN8Q8I0</accession>
<dbReference type="Gene3D" id="1.20.5.500">
    <property type="entry name" value="Single helix bin"/>
    <property type="match status" value="1"/>
</dbReference>
<gene>
    <name evidence="5" type="ORF">J4Q44_G00345350</name>
</gene>
<dbReference type="GO" id="GO:0005882">
    <property type="term" value="C:intermediate filament"/>
    <property type="evidence" value="ECO:0007669"/>
    <property type="project" value="UniProtKB-KW"/>
</dbReference>
<feature type="domain" description="IF rod" evidence="4">
    <location>
        <begin position="2"/>
        <end position="106"/>
    </location>
</feature>
<organism evidence="5 6">
    <name type="scientific">Coregonus suidteri</name>
    <dbReference type="NCBI Taxonomy" id="861788"/>
    <lineage>
        <taxon>Eukaryota</taxon>
        <taxon>Metazoa</taxon>
        <taxon>Chordata</taxon>
        <taxon>Craniata</taxon>
        <taxon>Vertebrata</taxon>
        <taxon>Euteleostomi</taxon>
        <taxon>Actinopterygii</taxon>
        <taxon>Neopterygii</taxon>
        <taxon>Teleostei</taxon>
        <taxon>Protacanthopterygii</taxon>
        <taxon>Salmoniformes</taxon>
        <taxon>Salmonidae</taxon>
        <taxon>Coregoninae</taxon>
        <taxon>Coregonus</taxon>
    </lineage>
</organism>
<keyword evidence="1" id="KW-0403">Intermediate filament</keyword>
<evidence type="ECO:0000313" key="5">
    <source>
        <dbReference type="EMBL" id="KAK6295309.1"/>
    </source>
</evidence>
<proteinExistence type="predicted"/>
<dbReference type="AlphaFoldDB" id="A0AAN8Q8I0"/>
<dbReference type="SUPFAM" id="SSF64593">
    <property type="entry name" value="Intermediate filament protein, coiled coil region"/>
    <property type="match status" value="1"/>
</dbReference>
<dbReference type="InterPro" id="IPR050405">
    <property type="entry name" value="Intermediate_filament"/>
</dbReference>
<comment type="caution">
    <text evidence="5">The sequence shown here is derived from an EMBL/GenBank/DDBJ whole genome shotgun (WGS) entry which is preliminary data.</text>
</comment>
<dbReference type="GO" id="GO:0045109">
    <property type="term" value="P:intermediate filament organization"/>
    <property type="evidence" value="ECO:0007669"/>
    <property type="project" value="TreeGrafter"/>
</dbReference>
<dbReference type="Proteomes" id="UP001356427">
    <property type="component" value="Unassembled WGS sequence"/>
</dbReference>
<evidence type="ECO:0000256" key="3">
    <source>
        <dbReference type="SAM" id="Coils"/>
    </source>
</evidence>
<dbReference type="GO" id="GO:0005200">
    <property type="term" value="F:structural constituent of cytoskeleton"/>
    <property type="evidence" value="ECO:0007669"/>
    <property type="project" value="TreeGrafter"/>
</dbReference>
<dbReference type="InterPro" id="IPR039008">
    <property type="entry name" value="IF_rod_dom"/>
</dbReference>
<reference evidence="5 6" key="1">
    <citation type="submission" date="2021-04" db="EMBL/GenBank/DDBJ databases">
        <authorList>
            <person name="De Guttry C."/>
            <person name="Zahm M."/>
            <person name="Klopp C."/>
            <person name="Cabau C."/>
            <person name="Louis A."/>
            <person name="Berthelot C."/>
            <person name="Parey E."/>
            <person name="Roest Crollius H."/>
            <person name="Montfort J."/>
            <person name="Robinson-Rechavi M."/>
            <person name="Bucao C."/>
            <person name="Bouchez O."/>
            <person name="Gislard M."/>
            <person name="Lluch J."/>
            <person name="Milhes M."/>
            <person name="Lampietro C."/>
            <person name="Lopez Roques C."/>
            <person name="Donnadieu C."/>
            <person name="Braasch I."/>
            <person name="Desvignes T."/>
            <person name="Postlethwait J."/>
            <person name="Bobe J."/>
            <person name="Wedekind C."/>
            <person name="Guiguen Y."/>
        </authorList>
    </citation>
    <scope>NUCLEOTIDE SEQUENCE [LARGE SCALE GENOMIC DNA]</scope>
    <source>
        <strain evidence="5">Cs_M1</strain>
        <tissue evidence="5">Blood</tissue>
    </source>
</reference>
<dbReference type="Pfam" id="PF00038">
    <property type="entry name" value="Filament"/>
    <property type="match status" value="1"/>
</dbReference>
<dbReference type="EMBL" id="JAGTTL010000034">
    <property type="protein sequence ID" value="KAK6295309.1"/>
    <property type="molecule type" value="Genomic_DNA"/>
</dbReference>
<evidence type="ECO:0000256" key="1">
    <source>
        <dbReference type="ARBA" id="ARBA00022754"/>
    </source>
</evidence>
<dbReference type="PANTHER" id="PTHR45652">
    <property type="entry name" value="GLIAL FIBRILLARY ACIDIC PROTEIN"/>
    <property type="match status" value="1"/>
</dbReference>